<accession>A0A9X1NAB4</accession>
<dbReference type="SMART" id="SM00858">
    <property type="entry name" value="SAF"/>
    <property type="match status" value="1"/>
</dbReference>
<dbReference type="EMBL" id="JAJOMB010000002">
    <property type="protein sequence ID" value="MCD5310214.1"/>
    <property type="molecule type" value="Genomic_DNA"/>
</dbReference>
<keyword evidence="2" id="KW-0812">Transmembrane</keyword>
<evidence type="ECO:0000313" key="5">
    <source>
        <dbReference type="Proteomes" id="UP001138997"/>
    </source>
</evidence>
<keyword evidence="2" id="KW-1133">Transmembrane helix</keyword>
<evidence type="ECO:0000259" key="3">
    <source>
        <dbReference type="SMART" id="SM00858"/>
    </source>
</evidence>
<keyword evidence="2" id="KW-0472">Membrane</keyword>
<name>A0A9X1NAB4_9ACTN</name>
<evidence type="ECO:0000256" key="1">
    <source>
        <dbReference type="SAM" id="MobiDB-lite"/>
    </source>
</evidence>
<protein>
    <submittedName>
        <fullName evidence="4">SAF domain-containing protein</fullName>
    </submittedName>
</protein>
<dbReference type="CDD" id="cd11614">
    <property type="entry name" value="SAF_CpaB_FlgA_like"/>
    <property type="match status" value="1"/>
</dbReference>
<comment type="caution">
    <text evidence="4">The sequence shown here is derived from an EMBL/GenBank/DDBJ whole genome shotgun (WGS) entry which is preliminary data.</text>
</comment>
<evidence type="ECO:0000256" key="2">
    <source>
        <dbReference type="SAM" id="Phobius"/>
    </source>
</evidence>
<gene>
    <name evidence="4" type="ORF">LR394_04850</name>
</gene>
<feature type="region of interest" description="Disordered" evidence="1">
    <location>
        <begin position="1"/>
        <end position="46"/>
    </location>
</feature>
<dbReference type="Pfam" id="PF08666">
    <property type="entry name" value="SAF"/>
    <property type="match status" value="1"/>
</dbReference>
<feature type="domain" description="SAF" evidence="3">
    <location>
        <begin position="78"/>
        <end position="140"/>
    </location>
</feature>
<dbReference type="AlphaFoldDB" id="A0A9X1NAB4"/>
<proteinExistence type="predicted"/>
<evidence type="ECO:0000313" key="4">
    <source>
        <dbReference type="EMBL" id="MCD5310214.1"/>
    </source>
</evidence>
<dbReference type="Proteomes" id="UP001138997">
    <property type="component" value="Unassembled WGS sequence"/>
</dbReference>
<dbReference type="RefSeq" id="WP_231439141.1">
    <property type="nucleotide sequence ID" value="NZ_JAJOMB010000002.1"/>
</dbReference>
<dbReference type="Gene3D" id="3.90.1210.10">
    <property type="entry name" value="Antifreeze-like/N-acetylneuraminic acid synthase C-terminal domain"/>
    <property type="match status" value="1"/>
</dbReference>
<dbReference type="InterPro" id="IPR013974">
    <property type="entry name" value="SAF"/>
</dbReference>
<feature type="transmembrane region" description="Helical" evidence="2">
    <location>
        <begin position="52"/>
        <end position="72"/>
    </location>
</feature>
<sequence>MSTQERIDMRSRESADGRSGTGGRTDSPRGKSGLGAASERLPRPPGTRRPGLAVLAVLLIVLGAAVAGLLALRLDERQDVLVARSNITAGQQITAENLAVAKVASDGVAVIGADQADEVIGRFASAEIPAGRLIDAGMLAAAGLLKSDKAAVGIPLSIGRFPAGGLEAGDVVQVVRAVEGEGKEAAARATVSSVKSSEDGVFGAGGSDGSTVVTLIVARDEAVQVAAAAAADQISLVLLERGASTKGN</sequence>
<feature type="compositionally biased region" description="Basic and acidic residues" evidence="1">
    <location>
        <begin position="1"/>
        <end position="16"/>
    </location>
</feature>
<organism evidence="4 5">
    <name type="scientific">Kineosporia babensis</name>
    <dbReference type="NCBI Taxonomy" id="499548"/>
    <lineage>
        <taxon>Bacteria</taxon>
        <taxon>Bacillati</taxon>
        <taxon>Actinomycetota</taxon>
        <taxon>Actinomycetes</taxon>
        <taxon>Kineosporiales</taxon>
        <taxon>Kineosporiaceae</taxon>
        <taxon>Kineosporia</taxon>
    </lineage>
</organism>
<keyword evidence="5" id="KW-1185">Reference proteome</keyword>
<reference evidence="4" key="1">
    <citation type="submission" date="2021-11" db="EMBL/GenBank/DDBJ databases">
        <title>Streptomyces corallinus and Kineosporia corallina sp. nov., two new coral-derived marine actinobacteria.</title>
        <authorList>
            <person name="Buangrab K."/>
            <person name="Sutthacheep M."/>
            <person name="Yeemin T."/>
            <person name="Harunari E."/>
            <person name="Igarashi Y."/>
            <person name="Sripreechasak P."/>
            <person name="Kanchanasin P."/>
            <person name="Tanasupawat S."/>
            <person name="Phongsopitanun W."/>
        </authorList>
    </citation>
    <scope>NUCLEOTIDE SEQUENCE</scope>
    <source>
        <strain evidence="4">JCM 31032</strain>
    </source>
</reference>